<dbReference type="Proteomes" id="UP001177021">
    <property type="component" value="Unassembled WGS sequence"/>
</dbReference>
<proteinExistence type="predicted"/>
<evidence type="ECO:0000313" key="2">
    <source>
        <dbReference type="Proteomes" id="UP001177021"/>
    </source>
</evidence>
<organism evidence="1 2">
    <name type="scientific">Trifolium pratense</name>
    <name type="common">Red clover</name>
    <dbReference type="NCBI Taxonomy" id="57577"/>
    <lineage>
        <taxon>Eukaryota</taxon>
        <taxon>Viridiplantae</taxon>
        <taxon>Streptophyta</taxon>
        <taxon>Embryophyta</taxon>
        <taxon>Tracheophyta</taxon>
        <taxon>Spermatophyta</taxon>
        <taxon>Magnoliopsida</taxon>
        <taxon>eudicotyledons</taxon>
        <taxon>Gunneridae</taxon>
        <taxon>Pentapetalae</taxon>
        <taxon>rosids</taxon>
        <taxon>fabids</taxon>
        <taxon>Fabales</taxon>
        <taxon>Fabaceae</taxon>
        <taxon>Papilionoideae</taxon>
        <taxon>50 kb inversion clade</taxon>
        <taxon>NPAAA clade</taxon>
        <taxon>Hologalegina</taxon>
        <taxon>IRL clade</taxon>
        <taxon>Trifolieae</taxon>
        <taxon>Trifolium</taxon>
    </lineage>
</organism>
<accession>A0ACB0KWP9</accession>
<keyword evidence="2" id="KW-1185">Reference proteome</keyword>
<protein>
    <submittedName>
        <fullName evidence="1">Uncharacterized protein</fullName>
    </submittedName>
</protein>
<dbReference type="EMBL" id="CASHSV030000311">
    <property type="protein sequence ID" value="CAJ2660699.1"/>
    <property type="molecule type" value="Genomic_DNA"/>
</dbReference>
<reference evidence="1" key="1">
    <citation type="submission" date="2023-10" db="EMBL/GenBank/DDBJ databases">
        <authorList>
            <person name="Rodriguez Cubillos JULIANA M."/>
            <person name="De Vega J."/>
        </authorList>
    </citation>
    <scope>NUCLEOTIDE SEQUENCE</scope>
</reference>
<evidence type="ECO:0000313" key="1">
    <source>
        <dbReference type="EMBL" id="CAJ2660699.1"/>
    </source>
</evidence>
<comment type="caution">
    <text evidence="1">The sequence shown here is derived from an EMBL/GenBank/DDBJ whole genome shotgun (WGS) entry which is preliminary data.</text>
</comment>
<sequence>MPEDIPNMKDSWFFDKNFNGLEDEVFDDVLQFFDFPLEDVETNPAEEDWSALGEPCFDVFPEAPVGLCAKPKIENPQLGNGFSAPVSIISCNEISPMIKVPRTAGPAYGKTLPNNGSFFEKKVVLQYSPVSVFEGSSASSGENSSFDLPVIPVKRPRSKRRRPSSSNPVFSLSFIANPSAFQKYLKTPASDSDLNRVKKQRKKDDSVLSGDAETKRSSSQESAIIRKCTHCEVTKTPQWREGPKGPKTLCNACGVRYRSGRLYPEYRPANSPTYVESVHSNCHKKVLEMRGVVVKEGVRGRSMLASSTLSGNSVGQQHSHGSY</sequence>
<name>A0ACB0KWP9_TRIPR</name>
<gene>
    <name evidence="1" type="ORF">MILVUS5_LOCUS26597</name>
</gene>